<comment type="caution">
    <text evidence="1">The sequence shown here is derived from an EMBL/GenBank/DDBJ whole genome shotgun (WGS) entry which is preliminary data.</text>
</comment>
<evidence type="ECO:0000313" key="1">
    <source>
        <dbReference type="EMBL" id="CAG8639775.1"/>
    </source>
</evidence>
<accession>A0ACA9N7J2</accession>
<reference evidence="1" key="1">
    <citation type="submission" date="2021-06" db="EMBL/GenBank/DDBJ databases">
        <authorList>
            <person name="Kallberg Y."/>
            <person name="Tangrot J."/>
            <person name="Rosling A."/>
        </authorList>
    </citation>
    <scope>NUCLEOTIDE SEQUENCE</scope>
    <source>
        <strain evidence="1">IL203A</strain>
    </source>
</reference>
<dbReference type="EMBL" id="CAJVPU010014391">
    <property type="protein sequence ID" value="CAG8639775.1"/>
    <property type="molecule type" value="Genomic_DNA"/>
</dbReference>
<name>A0ACA9N7J2_9GLOM</name>
<evidence type="ECO:0000313" key="2">
    <source>
        <dbReference type="Proteomes" id="UP000789702"/>
    </source>
</evidence>
<gene>
    <name evidence="1" type="ORF">DHETER_LOCUS8791</name>
</gene>
<feature type="non-terminal residue" evidence="1">
    <location>
        <position position="86"/>
    </location>
</feature>
<proteinExistence type="predicted"/>
<keyword evidence="2" id="KW-1185">Reference proteome</keyword>
<dbReference type="Proteomes" id="UP000789702">
    <property type="component" value="Unassembled WGS sequence"/>
</dbReference>
<protein>
    <submittedName>
        <fullName evidence="1">2833_t:CDS:1</fullName>
    </submittedName>
</protein>
<organism evidence="1 2">
    <name type="scientific">Dentiscutata heterogama</name>
    <dbReference type="NCBI Taxonomy" id="1316150"/>
    <lineage>
        <taxon>Eukaryota</taxon>
        <taxon>Fungi</taxon>
        <taxon>Fungi incertae sedis</taxon>
        <taxon>Mucoromycota</taxon>
        <taxon>Glomeromycotina</taxon>
        <taxon>Glomeromycetes</taxon>
        <taxon>Diversisporales</taxon>
        <taxon>Gigasporaceae</taxon>
        <taxon>Dentiscutata</taxon>
    </lineage>
</organism>
<sequence>MAKPKKIWDHFTKLGIVDRSTQERAKCNYCPFECASSTMSNLNNEHWANIIFPIFIFAKPTEQIQQNAINIANEIEKAILSINIIK</sequence>